<dbReference type="Gene3D" id="2.60.40.1120">
    <property type="entry name" value="Carboxypeptidase-like, regulatory domain"/>
    <property type="match status" value="1"/>
</dbReference>
<dbReference type="InterPro" id="IPR012910">
    <property type="entry name" value="Plug_dom"/>
</dbReference>
<evidence type="ECO:0000256" key="7">
    <source>
        <dbReference type="ARBA" id="ARBA00023237"/>
    </source>
</evidence>
<dbReference type="Proteomes" id="UP000294498">
    <property type="component" value="Unassembled WGS sequence"/>
</dbReference>
<dbReference type="Gene3D" id="2.40.170.20">
    <property type="entry name" value="TonB-dependent receptor, beta-barrel domain"/>
    <property type="match status" value="1"/>
</dbReference>
<dbReference type="AlphaFoldDB" id="A0A4R8DV05"/>
<dbReference type="PANTHER" id="PTHR30069:SF29">
    <property type="entry name" value="HEMOGLOBIN AND HEMOGLOBIN-HAPTOGLOBIN-BINDING PROTEIN 1-RELATED"/>
    <property type="match status" value="1"/>
</dbReference>
<sequence>MRVFTFLLVCLLASYTLQAQVRGGGGNAGGGRRGGQNANVGHFYGRVVDAKTNKGVDGATVELLRNRYDSVTHTSKPVVVQGLLTKANGDFSLENLPVFGNYILRITAINYNDYSQPVKFDIKGLAGAQGQGGAAQGQGGNMDQILDAIDKDLGNIKMKATVTQLADVVINATPPQYKMAVDKKVFNVDKNIVAAGGMATDVLKNVPSVNVDIDGNITLRNQTPQIFVDGRPTTLTMDEIPADAIESIEVMTNPSAKYDASGGGGGIINVVLKKNKKVGYNGDLRAGVDSRGKFNGGGDINVRQGKFNFFLNGNLRQRKSVSTGTLDQTNFDSLGRAFYYTHQPSSNTSEGTMGFGRAGLDYFLDNRNTLTLAANYFHGTFDNYDNYNSVTQYDLNNYPAYADSTSTFAQYGVNKSMFRNAEGELDYKHNFAKSGHELTADLNVSDRKNTTNQVVNSYVAHPDVPFSGSLDYFYPENIYSNGTSQSYNFQSDYVNPFTEKTKLEAGIRGNYQKQSTDNLYENSIDSGKTFYPNVALNNNFKYTSEVYAAYAQFSSQLTKKLSYQAGLRGESSQYQGTLYTSTQPMTFTHNFPLSLFPSAFLSYKISEGQSLQANYTRRINRPNFWQLSPYVNRSDSLALSTGNPDLVPEFTSSYEVNYQNDYKGGSFLATVYYKHTTNLITRNVIRELLPGNLDSSNVYTYQNASSSEVYGLDLTNRYNITKWLDFMANVIIYDSKINAGNLAGLSNQSQFSYFGKLNVDIKLPANFSIQLNGDYQSKTIVPPNSGGGGRFGGFNQPVSTANGYIKPTGGMDFAVKKEFLKNKAASITFNMQDVFRTRINDAVSTSQYLTLDYSRLRDPQFMRLTFAYRFGKMDMSLFKKKNMKQDQQDQGGGGDIGGGGGTR</sequence>
<dbReference type="InterPro" id="IPR036942">
    <property type="entry name" value="Beta-barrel_TonB_sf"/>
</dbReference>
<comment type="similarity">
    <text evidence="8">Belongs to the TonB-dependent receptor family.</text>
</comment>
<dbReference type="Pfam" id="PF07715">
    <property type="entry name" value="Plug"/>
    <property type="match status" value="1"/>
</dbReference>
<feature type="domain" description="TonB-dependent receptor plug" evidence="11">
    <location>
        <begin position="199"/>
        <end position="265"/>
    </location>
</feature>
<dbReference type="GO" id="GO:0009279">
    <property type="term" value="C:cell outer membrane"/>
    <property type="evidence" value="ECO:0007669"/>
    <property type="project" value="UniProtKB-SubCell"/>
</dbReference>
<feature type="chain" id="PRO_5020186578" evidence="10">
    <location>
        <begin position="20"/>
        <end position="903"/>
    </location>
</feature>
<evidence type="ECO:0000256" key="4">
    <source>
        <dbReference type="ARBA" id="ARBA00022692"/>
    </source>
</evidence>
<keyword evidence="5 10" id="KW-0732">Signal</keyword>
<evidence type="ECO:0000256" key="3">
    <source>
        <dbReference type="ARBA" id="ARBA00022452"/>
    </source>
</evidence>
<dbReference type="Gene3D" id="2.170.130.10">
    <property type="entry name" value="TonB-dependent receptor, plug domain"/>
    <property type="match status" value="1"/>
</dbReference>
<feature type="signal peptide" evidence="10">
    <location>
        <begin position="1"/>
        <end position="19"/>
    </location>
</feature>
<keyword evidence="7 8" id="KW-0998">Cell outer membrane</keyword>
<gene>
    <name evidence="13" type="ORF">EDB95_3294</name>
</gene>
<dbReference type="OrthoDB" id="905812at2"/>
<comment type="subcellular location">
    <subcellularLocation>
        <location evidence="1 8">Cell outer membrane</location>
        <topology evidence="1 8">Multi-pass membrane protein</topology>
    </subcellularLocation>
</comment>
<evidence type="ECO:0000256" key="10">
    <source>
        <dbReference type="SAM" id="SignalP"/>
    </source>
</evidence>
<keyword evidence="3 8" id="KW-1134">Transmembrane beta strand</keyword>
<feature type="region of interest" description="Disordered" evidence="9">
    <location>
        <begin position="881"/>
        <end position="903"/>
    </location>
</feature>
<keyword evidence="4 8" id="KW-0812">Transmembrane</keyword>
<evidence type="ECO:0000256" key="1">
    <source>
        <dbReference type="ARBA" id="ARBA00004571"/>
    </source>
</evidence>
<evidence type="ECO:0000313" key="14">
    <source>
        <dbReference type="Proteomes" id="UP000294498"/>
    </source>
</evidence>
<reference evidence="13 14" key="1">
    <citation type="submission" date="2019-03" db="EMBL/GenBank/DDBJ databases">
        <title>Genomic Encyclopedia of Type Strains, Phase IV (KMG-IV): sequencing the most valuable type-strain genomes for metagenomic binning, comparative biology and taxonomic classification.</title>
        <authorList>
            <person name="Goeker M."/>
        </authorList>
    </citation>
    <scope>NUCLEOTIDE SEQUENCE [LARGE SCALE GENOMIC DNA]</scope>
    <source>
        <strain evidence="13 14">DSM 100059</strain>
    </source>
</reference>
<dbReference type="InterPro" id="IPR041700">
    <property type="entry name" value="OMP_b-brl_3"/>
</dbReference>
<dbReference type="Pfam" id="PF14905">
    <property type="entry name" value="OMP_b-brl_3"/>
    <property type="match status" value="1"/>
</dbReference>
<evidence type="ECO:0000259" key="11">
    <source>
        <dbReference type="Pfam" id="PF07715"/>
    </source>
</evidence>
<dbReference type="PANTHER" id="PTHR30069">
    <property type="entry name" value="TONB-DEPENDENT OUTER MEMBRANE RECEPTOR"/>
    <property type="match status" value="1"/>
</dbReference>
<dbReference type="InterPro" id="IPR039426">
    <property type="entry name" value="TonB-dep_rcpt-like"/>
</dbReference>
<dbReference type="RefSeq" id="WP_133994861.1">
    <property type="nucleotide sequence ID" value="NZ_SODV01000001.1"/>
</dbReference>
<keyword evidence="2 8" id="KW-0813">Transport</keyword>
<evidence type="ECO:0000256" key="5">
    <source>
        <dbReference type="ARBA" id="ARBA00022729"/>
    </source>
</evidence>
<evidence type="ECO:0000259" key="12">
    <source>
        <dbReference type="Pfam" id="PF14905"/>
    </source>
</evidence>
<dbReference type="PROSITE" id="PS52016">
    <property type="entry name" value="TONB_DEPENDENT_REC_3"/>
    <property type="match status" value="1"/>
</dbReference>
<evidence type="ECO:0000256" key="2">
    <source>
        <dbReference type="ARBA" id="ARBA00022448"/>
    </source>
</evidence>
<dbReference type="SUPFAM" id="SSF49478">
    <property type="entry name" value="Cna protein B-type domain"/>
    <property type="match status" value="1"/>
</dbReference>
<dbReference type="GO" id="GO:0044718">
    <property type="term" value="P:siderophore transmembrane transport"/>
    <property type="evidence" value="ECO:0007669"/>
    <property type="project" value="TreeGrafter"/>
</dbReference>
<proteinExistence type="inferred from homology"/>
<evidence type="ECO:0000256" key="8">
    <source>
        <dbReference type="PROSITE-ProRule" id="PRU01360"/>
    </source>
</evidence>
<accession>A0A4R8DV05</accession>
<evidence type="ECO:0000313" key="13">
    <source>
        <dbReference type="EMBL" id="TDX02240.1"/>
    </source>
</evidence>
<dbReference type="GO" id="GO:0015344">
    <property type="term" value="F:siderophore uptake transmembrane transporter activity"/>
    <property type="evidence" value="ECO:0007669"/>
    <property type="project" value="TreeGrafter"/>
</dbReference>
<evidence type="ECO:0000256" key="9">
    <source>
        <dbReference type="SAM" id="MobiDB-lite"/>
    </source>
</evidence>
<organism evidence="13 14">
    <name type="scientific">Dinghuibacter silviterrae</name>
    <dbReference type="NCBI Taxonomy" id="1539049"/>
    <lineage>
        <taxon>Bacteria</taxon>
        <taxon>Pseudomonadati</taxon>
        <taxon>Bacteroidota</taxon>
        <taxon>Chitinophagia</taxon>
        <taxon>Chitinophagales</taxon>
        <taxon>Chitinophagaceae</taxon>
        <taxon>Dinghuibacter</taxon>
    </lineage>
</organism>
<dbReference type="InterPro" id="IPR037066">
    <property type="entry name" value="Plug_dom_sf"/>
</dbReference>
<name>A0A4R8DV05_9BACT</name>
<dbReference type="SUPFAM" id="SSF56935">
    <property type="entry name" value="Porins"/>
    <property type="match status" value="1"/>
</dbReference>
<dbReference type="Pfam" id="PF13620">
    <property type="entry name" value="CarboxypepD_reg"/>
    <property type="match status" value="1"/>
</dbReference>
<comment type="caution">
    <text evidence="13">The sequence shown here is derived from an EMBL/GenBank/DDBJ whole genome shotgun (WGS) entry which is preliminary data.</text>
</comment>
<keyword evidence="13" id="KW-0675">Receptor</keyword>
<feature type="compositionally biased region" description="Gly residues" evidence="9">
    <location>
        <begin position="890"/>
        <end position="903"/>
    </location>
</feature>
<dbReference type="EMBL" id="SODV01000001">
    <property type="protein sequence ID" value="TDX02240.1"/>
    <property type="molecule type" value="Genomic_DNA"/>
</dbReference>
<keyword evidence="14" id="KW-1185">Reference proteome</keyword>
<feature type="domain" description="Outer membrane protein beta-barrel" evidence="12">
    <location>
        <begin position="429"/>
        <end position="868"/>
    </location>
</feature>
<protein>
    <submittedName>
        <fullName evidence="13">Outer membrane receptor protein involved in Fe transport</fullName>
    </submittedName>
</protein>
<keyword evidence="6 8" id="KW-0472">Membrane</keyword>
<evidence type="ECO:0000256" key="6">
    <source>
        <dbReference type="ARBA" id="ARBA00023136"/>
    </source>
</evidence>